<dbReference type="InterPro" id="IPR005471">
    <property type="entry name" value="Tscrpt_reg_IclR_N"/>
</dbReference>
<evidence type="ECO:0000256" key="2">
    <source>
        <dbReference type="ARBA" id="ARBA00023125"/>
    </source>
</evidence>
<dbReference type="PANTHER" id="PTHR30136:SF34">
    <property type="entry name" value="TRANSCRIPTIONAL REGULATOR"/>
    <property type="match status" value="1"/>
</dbReference>
<dbReference type="InterPro" id="IPR029016">
    <property type="entry name" value="GAF-like_dom_sf"/>
</dbReference>
<dbReference type="InterPro" id="IPR036388">
    <property type="entry name" value="WH-like_DNA-bd_sf"/>
</dbReference>
<organism evidence="6 7">
    <name type="scientific">Lampropedia cohaerens</name>
    <dbReference type="NCBI Taxonomy" id="1610491"/>
    <lineage>
        <taxon>Bacteria</taxon>
        <taxon>Pseudomonadati</taxon>
        <taxon>Pseudomonadota</taxon>
        <taxon>Betaproteobacteria</taxon>
        <taxon>Burkholderiales</taxon>
        <taxon>Comamonadaceae</taxon>
        <taxon>Lampropedia</taxon>
    </lineage>
</organism>
<dbReference type="GO" id="GO:0045892">
    <property type="term" value="P:negative regulation of DNA-templated transcription"/>
    <property type="evidence" value="ECO:0007669"/>
    <property type="project" value="TreeGrafter"/>
</dbReference>
<dbReference type="SUPFAM" id="SSF55781">
    <property type="entry name" value="GAF domain-like"/>
    <property type="match status" value="1"/>
</dbReference>
<evidence type="ECO:0000259" key="4">
    <source>
        <dbReference type="PROSITE" id="PS51077"/>
    </source>
</evidence>
<dbReference type="AlphaFoldDB" id="A0A0U1Q305"/>
<keyword evidence="2" id="KW-0238">DNA-binding</keyword>
<dbReference type="EMBL" id="LBNQ01000009">
    <property type="protein sequence ID" value="KKW69120.1"/>
    <property type="molecule type" value="Genomic_DNA"/>
</dbReference>
<dbReference type="SUPFAM" id="SSF46785">
    <property type="entry name" value="Winged helix' DNA-binding domain"/>
    <property type="match status" value="1"/>
</dbReference>
<feature type="domain" description="IclR-ED" evidence="5">
    <location>
        <begin position="84"/>
        <end position="268"/>
    </location>
</feature>
<dbReference type="Pfam" id="PF09339">
    <property type="entry name" value="HTH_IclR"/>
    <property type="match status" value="1"/>
</dbReference>
<comment type="caution">
    <text evidence="6">The sequence shown here is derived from an EMBL/GenBank/DDBJ whole genome shotgun (WGS) entry which is preliminary data.</text>
</comment>
<dbReference type="SMART" id="SM00346">
    <property type="entry name" value="HTH_ICLR"/>
    <property type="match status" value="1"/>
</dbReference>
<dbReference type="PROSITE" id="PS51078">
    <property type="entry name" value="ICLR_ED"/>
    <property type="match status" value="1"/>
</dbReference>
<keyword evidence="1" id="KW-0805">Transcription regulation</keyword>
<evidence type="ECO:0000313" key="6">
    <source>
        <dbReference type="EMBL" id="KKW69120.1"/>
    </source>
</evidence>
<dbReference type="PROSITE" id="PS51077">
    <property type="entry name" value="HTH_ICLR"/>
    <property type="match status" value="1"/>
</dbReference>
<evidence type="ECO:0000259" key="5">
    <source>
        <dbReference type="PROSITE" id="PS51078"/>
    </source>
</evidence>
<gene>
    <name evidence="6" type="ORF">AAV94_01670</name>
</gene>
<dbReference type="PANTHER" id="PTHR30136">
    <property type="entry name" value="HELIX-TURN-HELIX TRANSCRIPTIONAL REGULATOR, ICLR FAMILY"/>
    <property type="match status" value="1"/>
</dbReference>
<dbReference type="Gene3D" id="3.30.450.40">
    <property type="match status" value="1"/>
</dbReference>
<reference evidence="6 7" key="1">
    <citation type="submission" date="2015-05" db="EMBL/GenBank/DDBJ databases">
        <title>Draft genome sequence of Lampropedia sp. CT6, isolated from the microbial mat of a hot water spring, located at Manikaran, India.</title>
        <authorList>
            <person name="Tripathi C."/>
            <person name="Rani P."/>
            <person name="Mahato N.K."/>
            <person name="Lal R."/>
        </authorList>
    </citation>
    <scope>NUCLEOTIDE SEQUENCE [LARGE SCALE GENOMIC DNA]</scope>
    <source>
        <strain evidence="6 7">CT6</strain>
    </source>
</reference>
<feature type="domain" description="HTH iclR-type" evidence="4">
    <location>
        <begin position="22"/>
        <end position="90"/>
    </location>
</feature>
<dbReference type="GO" id="GO:0003677">
    <property type="term" value="F:DNA binding"/>
    <property type="evidence" value="ECO:0007669"/>
    <property type="project" value="UniProtKB-KW"/>
</dbReference>
<dbReference type="Gene3D" id="1.10.10.10">
    <property type="entry name" value="Winged helix-like DNA-binding domain superfamily/Winged helix DNA-binding domain"/>
    <property type="match status" value="1"/>
</dbReference>
<evidence type="ECO:0000313" key="7">
    <source>
        <dbReference type="Proteomes" id="UP000050580"/>
    </source>
</evidence>
<keyword evidence="3" id="KW-0804">Transcription</keyword>
<dbReference type="InterPro" id="IPR050707">
    <property type="entry name" value="HTH_MetabolicPath_Reg"/>
</dbReference>
<accession>A0A0U1Q305</accession>
<proteinExistence type="predicted"/>
<dbReference type="Pfam" id="PF01614">
    <property type="entry name" value="IclR_C"/>
    <property type="match status" value="1"/>
</dbReference>
<sequence>MTLHPLDSGAAHEQAAADPLFNQSLEKGLAVLQAFQAGPRVLTLGELEQRTGMTRSSVQRSVHTLQRLGYLQKHPQRGFCLLPKVVSLGFGYLATHPLVQAAQPYMAELSRQTGETVTLAQASGVEMVYIAQLTTPQYIPAHTPIGTSVPMYCTSCGRAYLSGQSDEEVERVLAHSQLIRRTPHTLVDRQAILARVRECRRDGFALNVEELFAGDMGVAAPLVDRQGVVVATIHLAPPSSRWSRNDLRKKLGPLVKGCARAIASALPTTL</sequence>
<dbReference type="InterPro" id="IPR014757">
    <property type="entry name" value="Tscrpt_reg_IclR_C"/>
</dbReference>
<name>A0A0U1Q305_9BURK</name>
<dbReference type="PATRIC" id="fig|1610491.3.peg.343"/>
<evidence type="ECO:0000256" key="3">
    <source>
        <dbReference type="ARBA" id="ARBA00023163"/>
    </source>
</evidence>
<keyword evidence="7" id="KW-1185">Reference proteome</keyword>
<dbReference type="RefSeq" id="WP_046740554.1">
    <property type="nucleotide sequence ID" value="NZ_LBNQ01000009.1"/>
</dbReference>
<protein>
    <submittedName>
        <fullName evidence="6">IclR family transcriptional regulator</fullName>
    </submittedName>
</protein>
<dbReference type="GO" id="GO:0003700">
    <property type="term" value="F:DNA-binding transcription factor activity"/>
    <property type="evidence" value="ECO:0007669"/>
    <property type="project" value="TreeGrafter"/>
</dbReference>
<dbReference type="InterPro" id="IPR036390">
    <property type="entry name" value="WH_DNA-bd_sf"/>
</dbReference>
<dbReference type="STRING" id="1610491.AAV94_01670"/>
<dbReference type="OrthoDB" id="9807558at2"/>
<dbReference type="Proteomes" id="UP000050580">
    <property type="component" value="Unassembled WGS sequence"/>
</dbReference>
<evidence type="ECO:0000256" key="1">
    <source>
        <dbReference type="ARBA" id="ARBA00023015"/>
    </source>
</evidence>